<organism evidence="3 4">
    <name type="scientific">Nicrophorus vespilloides</name>
    <name type="common">Boreal carrion beetle</name>
    <dbReference type="NCBI Taxonomy" id="110193"/>
    <lineage>
        <taxon>Eukaryota</taxon>
        <taxon>Metazoa</taxon>
        <taxon>Ecdysozoa</taxon>
        <taxon>Arthropoda</taxon>
        <taxon>Hexapoda</taxon>
        <taxon>Insecta</taxon>
        <taxon>Pterygota</taxon>
        <taxon>Neoptera</taxon>
        <taxon>Endopterygota</taxon>
        <taxon>Coleoptera</taxon>
        <taxon>Polyphaga</taxon>
        <taxon>Staphyliniformia</taxon>
        <taxon>Silphidae</taxon>
        <taxon>Nicrophorinae</taxon>
        <taxon>Nicrophorus</taxon>
    </lineage>
</organism>
<dbReference type="RefSeq" id="XP_017781054.1">
    <property type="nucleotide sequence ID" value="XM_017925565.1"/>
</dbReference>
<keyword evidence="1" id="KW-0472">Membrane</keyword>
<feature type="transmembrane region" description="Helical" evidence="1">
    <location>
        <begin position="134"/>
        <end position="155"/>
    </location>
</feature>
<feature type="chain" id="PRO_5045317790" evidence="2">
    <location>
        <begin position="20"/>
        <end position="225"/>
    </location>
</feature>
<gene>
    <name evidence="4" type="primary">LOC108565890</name>
</gene>
<keyword evidence="2" id="KW-0732">Signal</keyword>
<name>A0ABM1N2K4_NICVS</name>
<dbReference type="InterPro" id="IPR036179">
    <property type="entry name" value="Ig-like_dom_sf"/>
</dbReference>
<reference evidence="4" key="1">
    <citation type="submission" date="2025-08" db="UniProtKB">
        <authorList>
            <consortium name="RefSeq"/>
        </authorList>
    </citation>
    <scope>IDENTIFICATION</scope>
    <source>
        <tissue evidence="4">Whole Larva</tissue>
    </source>
</reference>
<evidence type="ECO:0000256" key="2">
    <source>
        <dbReference type="SAM" id="SignalP"/>
    </source>
</evidence>
<evidence type="ECO:0000313" key="3">
    <source>
        <dbReference type="Proteomes" id="UP000695000"/>
    </source>
</evidence>
<dbReference type="GeneID" id="108565890"/>
<dbReference type="SUPFAM" id="SSF48726">
    <property type="entry name" value="Immunoglobulin"/>
    <property type="match status" value="1"/>
</dbReference>
<evidence type="ECO:0000256" key="1">
    <source>
        <dbReference type="SAM" id="Phobius"/>
    </source>
</evidence>
<proteinExistence type="predicted"/>
<keyword evidence="1" id="KW-0812">Transmembrane</keyword>
<evidence type="ECO:0000313" key="4">
    <source>
        <dbReference type="RefSeq" id="XP_017781054.1"/>
    </source>
</evidence>
<accession>A0ABM1N2K4</accession>
<protein>
    <submittedName>
        <fullName evidence="4">Uncharacterized protein LOC108565890 isoform X1</fullName>
    </submittedName>
</protein>
<feature type="signal peptide" evidence="2">
    <location>
        <begin position="1"/>
        <end position="19"/>
    </location>
</feature>
<keyword evidence="1" id="KW-1133">Transmembrane helix</keyword>
<dbReference type="Proteomes" id="UP000695000">
    <property type="component" value="Unplaced"/>
</dbReference>
<sequence>MIVALLHLVIVLTSGAASGLLEVSSKPQVLVVSEGMTTKLDCPSNDEDHSFMFWKLAHGAAIIGPGNDYDKIKFDYEILTGKLLIRKAVAGKDDGLYECVSRGVHDDEIQIRTVHLIIRKDWNHVFEHDQSVNYFRIAVISGTIFILIVVFFMVYRNLSKRKSRNYLEQYDDEEEDIVSDIEDFNAPGPSNLGNIVLKEKRPIEKLNSGFENPTLTTTVLINTTQ</sequence>
<keyword evidence="3" id="KW-1185">Reference proteome</keyword>